<dbReference type="AlphaFoldDB" id="A0AAW2D690"/>
<keyword evidence="2" id="KW-0539">Nucleus</keyword>
<dbReference type="GO" id="GO:0030880">
    <property type="term" value="C:RNA polymerase complex"/>
    <property type="evidence" value="ECO:0007669"/>
    <property type="project" value="InterPro"/>
</dbReference>
<dbReference type="GO" id="GO:0006352">
    <property type="term" value="P:DNA-templated transcription initiation"/>
    <property type="evidence" value="ECO:0007669"/>
    <property type="project" value="InterPro"/>
</dbReference>
<comment type="subcellular location">
    <subcellularLocation>
        <location evidence="1">Nucleus</location>
    </subcellularLocation>
</comment>
<dbReference type="InterPro" id="IPR038324">
    <property type="entry name" value="Rpb4/RPC9_sf"/>
</dbReference>
<proteinExistence type="predicted"/>
<dbReference type="GO" id="GO:0005634">
    <property type="term" value="C:nucleus"/>
    <property type="evidence" value="ECO:0007669"/>
    <property type="project" value="UniProtKB-SubCell"/>
</dbReference>
<dbReference type="GO" id="GO:0000166">
    <property type="term" value="F:nucleotide binding"/>
    <property type="evidence" value="ECO:0007669"/>
    <property type="project" value="InterPro"/>
</dbReference>
<organism evidence="3 4">
    <name type="scientific">Lithocarpus litseifolius</name>
    <dbReference type="NCBI Taxonomy" id="425828"/>
    <lineage>
        <taxon>Eukaryota</taxon>
        <taxon>Viridiplantae</taxon>
        <taxon>Streptophyta</taxon>
        <taxon>Embryophyta</taxon>
        <taxon>Tracheophyta</taxon>
        <taxon>Spermatophyta</taxon>
        <taxon>Magnoliopsida</taxon>
        <taxon>eudicotyledons</taxon>
        <taxon>Gunneridae</taxon>
        <taxon>Pentapetalae</taxon>
        <taxon>rosids</taxon>
        <taxon>fabids</taxon>
        <taxon>Fagales</taxon>
        <taxon>Fagaceae</taxon>
        <taxon>Lithocarpus</taxon>
    </lineage>
</organism>
<evidence type="ECO:0000256" key="2">
    <source>
        <dbReference type="ARBA" id="ARBA00023242"/>
    </source>
</evidence>
<protein>
    <submittedName>
        <fullName evidence="3">Uncharacterized protein</fullName>
    </submittedName>
</protein>
<dbReference type="SUPFAM" id="SSF47819">
    <property type="entry name" value="HRDC-like"/>
    <property type="match status" value="1"/>
</dbReference>
<evidence type="ECO:0000313" key="3">
    <source>
        <dbReference type="EMBL" id="KAL0005218.1"/>
    </source>
</evidence>
<name>A0AAW2D690_9ROSI</name>
<dbReference type="PANTHER" id="PTHR21297">
    <property type="entry name" value="DNA-DIRECTED RNA POLYMERASE II"/>
    <property type="match status" value="1"/>
</dbReference>
<comment type="caution">
    <text evidence="3">The sequence shown here is derived from an EMBL/GenBank/DDBJ whole genome shotgun (WGS) entry which is preliminary data.</text>
</comment>
<dbReference type="InterPro" id="IPR005574">
    <property type="entry name" value="Rpb4/RPC9"/>
</dbReference>
<accession>A0AAW2D690</accession>
<evidence type="ECO:0000256" key="1">
    <source>
        <dbReference type="ARBA" id="ARBA00004123"/>
    </source>
</evidence>
<dbReference type="Gene3D" id="1.20.1250.40">
    <property type="match status" value="1"/>
</dbReference>
<dbReference type="Proteomes" id="UP001459277">
    <property type="component" value="Unassembled WGS sequence"/>
</dbReference>
<reference evidence="3 4" key="1">
    <citation type="submission" date="2024-01" db="EMBL/GenBank/DDBJ databases">
        <title>A telomere-to-telomere, gap-free genome of sweet tea (Lithocarpus litseifolius).</title>
        <authorList>
            <person name="Zhou J."/>
        </authorList>
    </citation>
    <scope>NUCLEOTIDE SEQUENCE [LARGE SCALE GENOMIC DNA]</scope>
    <source>
        <strain evidence="3">Zhou-2022a</strain>
        <tissue evidence="3">Leaf</tissue>
    </source>
</reference>
<keyword evidence="4" id="KW-1185">Reference proteome</keyword>
<dbReference type="InterPro" id="IPR010997">
    <property type="entry name" value="HRDC-like_sf"/>
</dbReference>
<sequence>MPDPWMRSSVIYQPRVGLSTVDYLWVDRKKPTLGSKFSKPVVDVDNDFELDFRGFKDNVESDIDEEDEVLGFDFKRRGMKPYDKGLQYAKRGVHYTNPQSVRKVLENLTKYGVSNSELCVIANVGPESVDEVLSLVPSLKLMVELKVVIQQILLLCNCKKLVHVFDRKRAPDWKERTMMADLSSLQ</sequence>
<dbReference type="Pfam" id="PF03874">
    <property type="entry name" value="RNA_pol_Rpb4"/>
    <property type="match status" value="1"/>
</dbReference>
<gene>
    <name evidence="3" type="ORF">SO802_012779</name>
</gene>
<dbReference type="InterPro" id="IPR045222">
    <property type="entry name" value="Rpb4-like"/>
</dbReference>
<evidence type="ECO:0000313" key="4">
    <source>
        <dbReference type="Proteomes" id="UP001459277"/>
    </source>
</evidence>
<dbReference type="EMBL" id="JAZDWU010000004">
    <property type="protein sequence ID" value="KAL0005218.1"/>
    <property type="molecule type" value="Genomic_DNA"/>
</dbReference>